<dbReference type="Proteomes" id="UP001157911">
    <property type="component" value="Unassembled WGS sequence"/>
</dbReference>
<comment type="caution">
    <text evidence="1">The sequence shown here is derived from an EMBL/GenBank/DDBJ whole genome shotgun (WGS) entry which is preliminary data.</text>
</comment>
<organism evidence="1 2">
    <name type="scientific">Desulfurobacterium pacificum</name>
    <dbReference type="NCBI Taxonomy" id="240166"/>
    <lineage>
        <taxon>Bacteria</taxon>
        <taxon>Pseudomonadati</taxon>
        <taxon>Aquificota</taxon>
        <taxon>Aquificia</taxon>
        <taxon>Desulfurobacteriales</taxon>
        <taxon>Desulfurobacteriaceae</taxon>
        <taxon>Desulfurobacterium</taxon>
    </lineage>
</organism>
<evidence type="ECO:0000313" key="1">
    <source>
        <dbReference type="EMBL" id="SMP03868.1"/>
    </source>
</evidence>
<proteinExistence type="predicted"/>
<gene>
    <name evidence="1" type="ORF">SAMN06265339_0151</name>
</gene>
<name>A0ABY1N9Q2_9BACT</name>
<accession>A0ABY1N9Q2</accession>
<keyword evidence="2" id="KW-1185">Reference proteome</keyword>
<protein>
    <submittedName>
        <fullName evidence="1">Uncharacterized protein</fullName>
    </submittedName>
</protein>
<reference evidence="1 2" key="1">
    <citation type="submission" date="2017-05" db="EMBL/GenBank/DDBJ databases">
        <authorList>
            <person name="Varghese N."/>
            <person name="Submissions S."/>
        </authorList>
    </citation>
    <scope>NUCLEOTIDE SEQUENCE [LARGE SCALE GENOMIC DNA]</scope>
    <source>
        <strain evidence="1 2">DSM 15522</strain>
    </source>
</reference>
<sequence>MLTVDIFALFCVSGITTYQTEGRRNILTFVSFTIKFNGECDEIVPSNRIIPKI</sequence>
<dbReference type="EMBL" id="FXUB01000001">
    <property type="protein sequence ID" value="SMP03868.1"/>
    <property type="molecule type" value="Genomic_DNA"/>
</dbReference>
<evidence type="ECO:0000313" key="2">
    <source>
        <dbReference type="Proteomes" id="UP001157911"/>
    </source>
</evidence>